<dbReference type="GO" id="GO:0015036">
    <property type="term" value="F:disulfide oxidoreductase activity"/>
    <property type="evidence" value="ECO:0007669"/>
    <property type="project" value="UniProtKB-ARBA"/>
</dbReference>
<evidence type="ECO:0000313" key="5">
    <source>
        <dbReference type="Proteomes" id="UP000294914"/>
    </source>
</evidence>
<proteinExistence type="predicted"/>
<dbReference type="InterPro" id="IPR013766">
    <property type="entry name" value="Thioredoxin_domain"/>
</dbReference>
<dbReference type="Proteomes" id="UP000294914">
    <property type="component" value="Unassembled WGS sequence"/>
</dbReference>
<dbReference type="GO" id="GO:0016853">
    <property type="term" value="F:isomerase activity"/>
    <property type="evidence" value="ECO:0007669"/>
    <property type="project" value="UniProtKB-KW"/>
</dbReference>
<keyword evidence="1" id="KW-0676">Redox-active center</keyword>
<dbReference type="PANTHER" id="PTHR42852:SF17">
    <property type="entry name" value="THIOREDOXIN-LIKE PROTEIN HI_1115"/>
    <property type="match status" value="1"/>
</dbReference>
<evidence type="ECO:0000256" key="1">
    <source>
        <dbReference type="ARBA" id="ARBA00023284"/>
    </source>
</evidence>
<dbReference type="InterPro" id="IPR050553">
    <property type="entry name" value="Thioredoxin_ResA/DsbE_sf"/>
</dbReference>
<name>A0A4V6QBV7_9GAMM</name>
<evidence type="ECO:0000313" key="4">
    <source>
        <dbReference type="EMBL" id="TDY00495.1"/>
    </source>
</evidence>
<dbReference type="SUPFAM" id="SSF53474">
    <property type="entry name" value="alpha/beta-Hydrolases"/>
    <property type="match status" value="1"/>
</dbReference>
<dbReference type="Pfam" id="PF00578">
    <property type="entry name" value="AhpC-TSA"/>
    <property type="match status" value="1"/>
</dbReference>
<evidence type="ECO:0000256" key="2">
    <source>
        <dbReference type="SAM" id="SignalP"/>
    </source>
</evidence>
<dbReference type="PANTHER" id="PTHR42852">
    <property type="entry name" value="THIOL:DISULFIDE INTERCHANGE PROTEIN DSBE"/>
    <property type="match status" value="1"/>
</dbReference>
<dbReference type="CDD" id="cd02966">
    <property type="entry name" value="TlpA_like_family"/>
    <property type="match status" value="1"/>
</dbReference>
<organism evidence="4 5">
    <name type="scientific">Thiohalophilus thiocyanatoxydans</name>
    <dbReference type="NCBI Taxonomy" id="381308"/>
    <lineage>
        <taxon>Bacteria</taxon>
        <taxon>Pseudomonadati</taxon>
        <taxon>Pseudomonadota</taxon>
        <taxon>Gammaproteobacteria</taxon>
        <taxon>Thiohalomonadales</taxon>
        <taxon>Thiohalophilaceae</taxon>
        <taxon>Thiohalophilus</taxon>
    </lineage>
</organism>
<dbReference type="OrthoDB" id="9788279at2"/>
<keyword evidence="2" id="KW-0732">Signal</keyword>
<protein>
    <submittedName>
        <fullName evidence="4">Thiol-disulfide isomerase/thioredoxin</fullName>
    </submittedName>
</protein>
<dbReference type="Gene3D" id="3.40.30.10">
    <property type="entry name" value="Glutaredoxin"/>
    <property type="match status" value="1"/>
</dbReference>
<evidence type="ECO:0000259" key="3">
    <source>
        <dbReference type="PROSITE" id="PS51352"/>
    </source>
</evidence>
<dbReference type="PROSITE" id="PS00194">
    <property type="entry name" value="THIOREDOXIN_1"/>
    <property type="match status" value="1"/>
</dbReference>
<comment type="caution">
    <text evidence="4">The sequence shown here is derived from an EMBL/GenBank/DDBJ whole genome shotgun (WGS) entry which is preliminary data.</text>
</comment>
<dbReference type="InterPro" id="IPR017937">
    <property type="entry name" value="Thioredoxin_CS"/>
</dbReference>
<dbReference type="InterPro" id="IPR029058">
    <property type="entry name" value="AB_hydrolase_fold"/>
</dbReference>
<keyword evidence="4" id="KW-0413">Isomerase</keyword>
<reference evidence="4 5" key="1">
    <citation type="submission" date="2019-03" db="EMBL/GenBank/DDBJ databases">
        <title>Genomic Encyclopedia of Type Strains, Phase IV (KMG-IV): sequencing the most valuable type-strain genomes for metagenomic binning, comparative biology and taxonomic classification.</title>
        <authorList>
            <person name="Goeker M."/>
        </authorList>
    </citation>
    <scope>NUCLEOTIDE SEQUENCE [LARGE SCALE GENOMIC DNA]</scope>
    <source>
        <strain evidence="4 5">DSM 16326</strain>
    </source>
</reference>
<dbReference type="GO" id="GO:0016209">
    <property type="term" value="F:antioxidant activity"/>
    <property type="evidence" value="ECO:0007669"/>
    <property type="project" value="InterPro"/>
</dbReference>
<dbReference type="PROSITE" id="PS51352">
    <property type="entry name" value="THIOREDOXIN_2"/>
    <property type="match status" value="1"/>
</dbReference>
<dbReference type="AlphaFoldDB" id="A0A4V6QBV7"/>
<dbReference type="RefSeq" id="WP_134084054.1">
    <property type="nucleotide sequence ID" value="NZ_SOQX01000005.1"/>
</dbReference>
<feature type="domain" description="Thioredoxin" evidence="3">
    <location>
        <begin position="279"/>
        <end position="422"/>
    </location>
</feature>
<feature type="signal peptide" evidence="2">
    <location>
        <begin position="1"/>
        <end position="20"/>
    </location>
</feature>
<dbReference type="EMBL" id="SOQX01000005">
    <property type="protein sequence ID" value="TDY00495.1"/>
    <property type="molecule type" value="Genomic_DNA"/>
</dbReference>
<gene>
    <name evidence="4" type="ORF">EDC23_1996</name>
</gene>
<dbReference type="InterPro" id="IPR000866">
    <property type="entry name" value="AhpC/TSA"/>
</dbReference>
<sequence length="422" mass="46929">MSLHVKLIALLLLATASPLAADPATLTLDVQDEEFELRHYPAEGEVLALWLAPDNGFGERHDQVARALQQQGIESWQVDLLENLFLPRGSASIREIDPALVGSLIERAQRRSGKPVVLLSNSYGAIPALRGMRAWQQDHPGDPALIGAILFSPDTHQGIPSLGLPPQYVPETYASNMPLMILQSARNGNRGQLDDLIAALRTGGSQVFVQMMPGATSLFYEEDKAQATLAHLQQAPARIVRAIHLLDKLPKPEKVAALPEETPVRGDEQLGLDIGLKPFRGDWSPPVLDLEDANGRQHLIDDYTGKVRVINFWATWCPPCVEEIPSLNRLREQFDSENFELISVNYAQRADEVKEFLQEVEVNFPVLIDQDGTEADRWQVIAFPSTYVIDAEGRIRYGVNAAIEWDDPQVIDALRQLIRETP</sequence>
<keyword evidence="5" id="KW-1185">Reference proteome</keyword>
<dbReference type="InterPro" id="IPR036249">
    <property type="entry name" value="Thioredoxin-like_sf"/>
</dbReference>
<accession>A0A4V6QBV7</accession>
<feature type="chain" id="PRO_5020714909" evidence="2">
    <location>
        <begin position="21"/>
        <end position="422"/>
    </location>
</feature>
<dbReference type="SUPFAM" id="SSF52833">
    <property type="entry name" value="Thioredoxin-like"/>
    <property type="match status" value="1"/>
</dbReference>